<sequence length="42" mass="4869">MIDRGVDLENIKIHIQSGAEHNEGAWAENLPDCLRFFAENWE</sequence>
<evidence type="ECO:0000313" key="2">
    <source>
        <dbReference type="Proteomes" id="UP000509791"/>
    </source>
</evidence>
<dbReference type="AlphaFoldDB" id="A0A7U7C916"/>
<gene>
    <name evidence="1" type="ORF">STHERMO_1352</name>
</gene>
<proteinExistence type="predicted"/>
<reference evidence="1 2" key="1">
    <citation type="submission" date="2020-06" db="EMBL/GenBank/DDBJ databases">
        <authorList>
            <person name="Chuat V."/>
        </authorList>
    </citation>
    <scope>NUCLEOTIDE SEQUENCE [LARGE SCALE GENOMIC DNA]</scope>
    <source>
        <strain evidence="1">STH_CIRM_998</strain>
    </source>
</reference>
<protein>
    <submittedName>
        <fullName evidence="1">Uncharacterized protein</fullName>
    </submittedName>
</protein>
<dbReference type="Proteomes" id="UP000509791">
    <property type="component" value="Chromosome"/>
</dbReference>
<dbReference type="EMBL" id="LR822027">
    <property type="protein sequence ID" value="CAD0152633.1"/>
    <property type="molecule type" value="Genomic_DNA"/>
</dbReference>
<name>A0A7U7C916_STRTR</name>
<evidence type="ECO:0000313" key="1">
    <source>
        <dbReference type="EMBL" id="CAD0152633.1"/>
    </source>
</evidence>
<accession>A0A7U7C916</accession>
<organism evidence="1 2">
    <name type="scientific">Streptococcus thermophilus</name>
    <dbReference type="NCBI Taxonomy" id="1308"/>
    <lineage>
        <taxon>Bacteria</taxon>
        <taxon>Bacillati</taxon>
        <taxon>Bacillota</taxon>
        <taxon>Bacilli</taxon>
        <taxon>Lactobacillales</taxon>
        <taxon>Streptococcaceae</taxon>
        <taxon>Streptococcus</taxon>
    </lineage>
</organism>